<feature type="compositionally biased region" description="Polar residues" evidence="1">
    <location>
        <begin position="90"/>
        <end position="102"/>
    </location>
</feature>
<gene>
    <name evidence="2" type="ORF">HCN58_22070</name>
</gene>
<reference evidence="2 3" key="1">
    <citation type="submission" date="2020-03" db="EMBL/GenBank/DDBJ databases">
        <title>Bradyrhizobium diversity isolated from nodules of Indigofera sp.</title>
        <authorList>
            <person name="Klepa M."/>
            <person name="Helene L."/>
            <person name="Hungria M."/>
        </authorList>
    </citation>
    <scope>NUCLEOTIDE SEQUENCE [LARGE SCALE GENOMIC DNA]</scope>
    <source>
        <strain evidence="2 3">WSM 1791</strain>
    </source>
</reference>
<dbReference type="Proteomes" id="UP000544122">
    <property type="component" value="Unassembled WGS sequence"/>
</dbReference>
<dbReference type="RefSeq" id="WP_171581483.1">
    <property type="nucleotide sequence ID" value="NZ_JAAVLX010000007.1"/>
</dbReference>
<dbReference type="AlphaFoldDB" id="A0A7Y4LX92"/>
<accession>A0A7Y4LX92</accession>
<comment type="caution">
    <text evidence="2">The sequence shown here is derived from an EMBL/GenBank/DDBJ whole genome shotgun (WGS) entry which is preliminary data.</text>
</comment>
<organism evidence="2 3">
    <name type="scientific">Bradyrhizobium australiense</name>
    <dbReference type="NCBI Taxonomy" id="2721161"/>
    <lineage>
        <taxon>Bacteria</taxon>
        <taxon>Pseudomonadati</taxon>
        <taxon>Pseudomonadota</taxon>
        <taxon>Alphaproteobacteria</taxon>
        <taxon>Hyphomicrobiales</taxon>
        <taxon>Nitrobacteraceae</taxon>
        <taxon>Bradyrhizobium</taxon>
    </lineage>
</organism>
<dbReference type="EMBL" id="JAAVLX010000007">
    <property type="protein sequence ID" value="NOJ42242.1"/>
    <property type="molecule type" value="Genomic_DNA"/>
</dbReference>
<evidence type="ECO:0000313" key="2">
    <source>
        <dbReference type="EMBL" id="NOJ42242.1"/>
    </source>
</evidence>
<proteinExistence type="predicted"/>
<protein>
    <submittedName>
        <fullName evidence="2">Uncharacterized protein</fullName>
    </submittedName>
</protein>
<evidence type="ECO:0000256" key="1">
    <source>
        <dbReference type="SAM" id="MobiDB-lite"/>
    </source>
</evidence>
<sequence>MPTKDGFSPGHPLPVILADEPEEQGIGKAWDTAVISSLVLKASILAATATAIGIAILSVGNPVMVFADVTASFANVTASLIDNSALKPGTDQSTSTFQSTADAQALPPTAKDAPTRDEIAAAPEPAGQSQAENSEPVTEALFKQFQAWADEKDAQAQVEPVHPVQDAPTQIVQDSLAPVAENARASSRPMQKHRQVRAVHNARAEIRPVHNLRKKVRRARNAPVLVPPAQDARTQEQDRFVQNAQAPALQAPSFLQTFGWRN</sequence>
<name>A0A7Y4LX92_9BRAD</name>
<evidence type="ECO:0000313" key="3">
    <source>
        <dbReference type="Proteomes" id="UP000544122"/>
    </source>
</evidence>
<feature type="region of interest" description="Disordered" evidence="1">
    <location>
        <begin position="85"/>
        <end position="114"/>
    </location>
</feature>
<keyword evidence="3" id="KW-1185">Reference proteome</keyword>